<feature type="compositionally biased region" description="Basic and acidic residues" evidence="1">
    <location>
        <begin position="171"/>
        <end position="181"/>
    </location>
</feature>
<proteinExistence type="predicted"/>
<dbReference type="GeneID" id="43592784"/>
<dbReference type="RefSeq" id="XP_031857123.1">
    <property type="nucleotide sequence ID" value="XM_032008593.1"/>
</dbReference>
<gene>
    <name evidence="2" type="ORF">CI109_100108</name>
</gene>
<keyword evidence="3" id="KW-1185">Reference proteome</keyword>
<feature type="compositionally biased region" description="Basic and acidic residues" evidence="1">
    <location>
        <begin position="290"/>
        <end position="300"/>
    </location>
</feature>
<evidence type="ECO:0000256" key="1">
    <source>
        <dbReference type="SAM" id="MobiDB-lite"/>
    </source>
</evidence>
<evidence type="ECO:0000313" key="2">
    <source>
        <dbReference type="EMBL" id="WWD15686.1"/>
    </source>
</evidence>
<feature type="compositionally biased region" description="Basic and acidic residues" evidence="1">
    <location>
        <begin position="368"/>
        <end position="390"/>
    </location>
</feature>
<organism evidence="2 3">
    <name type="scientific">Kwoniella shandongensis</name>
    <dbReference type="NCBI Taxonomy" id="1734106"/>
    <lineage>
        <taxon>Eukaryota</taxon>
        <taxon>Fungi</taxon>
        <taxon>Dikarya</taxon>
        <taxon>Basidiomycota</taxon>
        <taxon>Agaricomycotina</taxon>
        <taxon>Tremellomycetes</taxon>
        <taxon>Tremellales</taxon>
        <taxon>Cryptococcaceae</taxon>
        <taxon>Kwoniella</taxon>
    </lineage>
</organism>
<feature type="compositionally biased region" description="Low complexity" evidence="1">
    <location>
        <begin position="246"/>
        <end position="269"/>
    </location>
</feature>
<feature type="compositionally biased region" description="Low complexity" evidence="1">
    <location>
        <begin position="337"/>
        <end position="354"/>
    </location>
</feature>
<protein>
    <submittedName>
        <fullName evidence="2">Uncharacterized protein</fullName>
    </submittedName>
</protein>
<feature type="compositionally biased region" description="Acidic residues" evidence="1">
    <location>
        <begin position="51"/>
        <end position="81"/>
    </location>
</feature>
<dbReference type="AlphaFoldDB" id="A0A5M6BMU0"/>
<dbReference type="EMBL" id="CP144051">
    <property type="protein sequence ID" value="WWD15686.1"/>
    <property type="molecule type" value="Genomic_DNA"/>
</dbReference>
<feature type="compositionally biased region" description="Polar residues" evidence="1">
    <location>
        <begin position="26"/>
        <end position="42"/>
    </location>
</feature>
<reference evidence="2" key="2">
    <citation type="submission" date="2024-01" db="EMBL/GenBank/DDBJ databases">
        <title>Comparative genomics of Cryptococcus and Kwoniella reveals pathogenesis evolution and contrasting modes of karyotype evolution via chromosome fusion or intercentromeric recombination.</title>
        <authorList>
            <person name="Coelho M.A."/>
            <person name="David-Palma M."/>
            <person name="Shea T."/>
            <person name="Bowers K."/>
            <person name="McGinley-Smith S."/>
            <person name="Mohammad A.W."/>
            <person name="Gnirke A."/>
            <person name="Yurkov A.M."/>
            <person name="Nowrousian M."/>
            <person name="Sun S."/>
            <person name="Cuomo C.A."/>
            <person name="Heitman J."/>
        </authorList>
    </citation>
    <scope>NUCLEOTIDE SEQUENCE</scope>
    <source>
        <strain evidence="2">CBS 12478</strain>
    </source>
</reference>
<reference evidence="2" key="1">
    <citation type="submission" date="2017-08" db="EMBL/GenBank/DDBJ databases">
        <authorList>
            <person name="Cuomo C."/>
            <person name="Billmyre B."/>
            <person name="Heitman J."/>
        </authorList>
    </citation>
    <scope>NUCLEOTIDE SEQUENCE</scope>
    <source>
        <strain evidence="2">CBS 12478</strain>
    </source>
</reference>
<dbReference type="KEGG" id="ksn:43592784"/>
<evidence type="ECO:0000313" key="3">
    <source>
        <dbReference type="Proteomes" id="UP000322225"/>
    </source>
</evidence>
<dbReference type="Proteomes" id="UP000322225">
    <property type="component" value="Chromosome 1"/>
</dbReference>
<feature type="compositionally biased region" description="Polar residues" evidence="1">
    <location>
        <begin position="187"/>
        <end position="205"/>
    </location>
</feature>
<sequence>MPAKKGAKQLPPKGRPKQYSPPHSPTQPDIRTAFTKQASLAQAQKEKSGDNENEDDDDDDDDDDEEQDEEEEEDEDEDQYDPSDRPSPTKIKTERHQPLSSPSSSDDIEIIDNPTRSSQLETPETPAADPPSPIKPSAPSASTQRVLDTLIGVDDDGFESFLDYITEQRKLGKGRKMDLEKVGQGQGETVSATGKTKSTAKSSVETKVATEVDPYVGPYVEKSSRKHHSPVGFRPSRGYIAPPDPNTTTPTPSSTKQKALSSALSSGGSPHPPVPDQSASSSTSTVLTLEQKREIERMEWELPGINARRQPIPASALMPPPKSTEPLAAQREKRTRSALTSSTTSSAGNASSATTKKDKSEKKKGKLNKSDSENEEERSSGIKHEGEVEKTQAALPLPDEWSNFDEDDDDEFFPQKPMPRDIQMEVNIKMVKFLSQHYRDIREECDNLGPHVPVRVMEYWVELHLRTTRKMKKSFQRMGWDTSKLDK</sequence>
<feature type="region of interest" description="Disordered" evidence="1">
    <location>
        <begin position="1"/>
        <end position="143"/>
    </location>
</feature>
<accession>A0A5M6BMU0</accession>
<feature type="region of interest" description="Disordered" evidence="1">
    <location>
        <begin position="171"/>
        <end position="408"/>
    </location>
</feature>
<name>A0A5M6BMU0_9TREE</name>